<dbReference type="InterPro" id="IPR000866">
    <property type="entry name" value="AhpC/TSA"/>
</dbReference>
<dbReference type="Gene3D" id="3.40.30.10">
    <property type="entry name" value="Glutaredoxin"/>
    <property type="match status" value="1"/>
</dbReference>
<dbReference type="Pfam" id="PF00578">
    <property type="entry name" value="AhpC-TSA"/>
    <property type="match status" value="1"/>
</dbReference>
<dbReference type="InterPro" id="IPR036249">
    <property type="entry name" value="Thioredoxin-like_sf"/>
</dbReference>
<name>B4D8Y5_9BACT</name>
<dbReference type="SUPFAM" id="SSF52833">
    <property type="entry name" value="Thioredoxin-like"/>
    <property type="match status" value="1"/>
</dbReference>
<gene>
    <name evidence="3" type="ORF">CfE428DRAFT_5375</name>
</gene>
<dbReference type="InterPro" id="IPR013766">
    <property type="entry name" value="Thioredoxin_domain"/>
</dbReference>
<dbReference type="GO" id="GO:0016491">
    <property type="term" value="F:oxidoreductase activity"/>
    <property type="evidence" value="ECO:0007669"/>
    <property type="project" value="InterPro"/>
</dbReference>
<dbReference type="EMBL" id="ABVL01000024">
    <property type="protein sequence ID" value="EDY17030.1"/>
    <property type="molecule type" value="Genomic_DNA"/>
</dbReference>
<dbReference type="RefSeq" id="WP_006982696.1">
    <property type="nucleotide sequence ID" value="NZ_ABVL01000024.1"/>
</dbReference>
<dbReference type="eggNOG" id="COG1225">
    <property type="taxonomic scope" value="Bacteria"/>
</dbReference>
<protein>
    <submittedName>
        <fullName evidence="3">Alkyl hydroperoxide reductase/ Thiol specific antioxidant/ Mal allergen</fullName>
    </submittedName>
</protein>
<dbReference type="SUPFAM" id="SSF48452">
    <property type="entry name" value="TPR-like"/>
    <property type="match status" value="1"/>
</dbReference>
<evidence type="ECO:0000313" key="4">
    <source>
        <dbReference type="Proteomes" id="UP000005824"/>
    </source>
</evidence>
<proteinExistence type="predicted"/>
<accession>B4D8Y5</accession>
<dbReference type="PROSITE" id="PS51352">
    <property type="entry name" value="THIOREDOXIN_2"/>
    <property type="match status" value="1"/>
</dbReference>
<dbReference type="GO" id="GO:0006950">
    <property type="term" value="P:response to stress"/>
    <property type="evidence" value="ECO:0007669"/>
    <property type="project" value="UniProtKB-ARBA"/>
</dbReference>
<evidence type="ECO:0000256" key="1">
    <source>
        <dbReference type="SAM" id="SignalP"/>
    </source>
</evidence>
<dbReference type="InParanoid" id="B4D8Y5"/>
<dbReference type="PANTHER" id="PTHR45588">
    <property type="entry name" value="TPR DOMAIN-CONTAINING PROTEIN"/>
    <property type="match status" value="1"/>
</dbReference>
<dbReference type="InterPro" id="IPR011990">
    <property type="entry name" value="TPR-like_helical_dom_sf"/>
</dbReference>
<dbReference type="STRING" id="497964.CfE428DRAFT_5375"/>
<dbReference type="AlphaFoldDB" id="B4D8Y5"/>
<comment type="caution">
    <text evidence="3">The sequence shown here is derived from an EMBL/GenBank/DDBJ whole genome shotgun (WGS) entry which is preliminary data.</text>
</comment>
<dbReference type="Gene3D" id="1.25.40.10">
    <property type="entry name" value="Tetratricopeptide repeat domain"/>
    <property type="match status" value="1"/>
</dbReference>
<reference evidence="3 4" key="1">
    <citation type="journal article" date="2011" name="J. Bacteriol.">
        <title>Genome sequence of Chthoniobacter flavus Ellin428, an aerobic heterotrophic soil bacterium.</title>
        <authorList>
            <person name="Kant R."/>
            <person name="van Passel M.W."/>
            <person name="Palva A."/>
            <person name="Lucas S."/>
            <person name="Lapidus A."/>
            <person name="Glavina Del Rio T."/>
            <person name="Dalin E."/>
            <person name="Tice H."/>
            <person name="Bruce D."/>
            <person name="Goodwin L."/>
            <person name="Pitluck S."/>
            <person name="Larimer F.W."/>
            <person name="Land M.L."/>
            <person name="Hauser L."/>
            <person name="Sangwan P."/>
            <person name="de Vos W.M."/>
            <person name="Janssen P.H."/>
            <person name="Smidt H."/>
        </authorList>
    </citation>
    <scope>NUCLEOTIDE SEQUENCE [LARGE SCALE GENOMIC DNA]</scope>
    <source>
        <strain evidence="3 4">Ellin428</strain>
    </source>
</reference>
<dbReference type="eggNOG" id="COG0457">
    <property type="taxonomic scope" value="Bacteria"/>
</dbReference>
<feature type="signal peptide" evidence="1">
    <location>
        <begin position="1"/>
        <end position="20"/>
    </location>
</feature>
<evidence type="ECO:0000313" key="3">
    <source>
        <dbReference type="EMBL" id="EDY17030.1"/>
    </source>
</evidence>
<feature type="chain" id="PRO_5002802599" evidence="1">
    <location>
        <begin position="21"/>
        <end position="761"/>
    </location>
</feature>
<keyword evidence="4" id="KW-1185">Reference proteome</keyword>
<dbReference type="GO" id="GO:0016209">
    <property type="term" value="F:antioxidant activity"/>
    <property type="evidence" value="ECO:0007669"/>
    <property type="project" value="InterPro"/>
</dbReference>
<dbReference type="Proteomes" id="UP000005824">
    <property type="component" value="Unassembled WGS sequence"/>
</dbReference>
<organism evidence="3 4">
    <name type="scientific">Chthoniobacter flavus Ellin428</name>
    <dbReference type="NCBI Taxonomy" id="497964"/>
    <lineage>
        <taxon>Bacteria</taxon>
        <taxon>Pseudomonadati</taxon>
        <taxon>Verrucomicrobiota</taxon>
        <taxon>Spartobacteria</taxon>
        <taxon>Chthoniobacterales</taxon>
        <taxon>Chthoniobacteraceae</taxon>
        <taxon>Chthoniobacter</taxon>
    </lineage>
</organism>
<sequence length="761" mass="84379">MNSLLRLLLLACSFSLLARAEEPPAKADDKAIPGHSSNGEAFNEGPRQAAVLMEGTGNVNFPVTTENALAQKFFAQGVGQLHGFWYFEAERSFRQVAFLDPECAMAYWGMAMANINTPKRAADFMKLAVAKKAKASHHEQLWIDAYSKFFADSNADENRRRNALVHALEDVTYEFPDDLEAKAFLVFQLWDNKQHGLPLPSRLAVDALAKEVLAVNPMHPIHHYLIHLWNGADGDKRAVAAAAHCGQSAPAIAHMWHMSGHTFSNLHRYADAAWQQEASARIDHAYMATARIMPEQIHNYAHNNDWLVKNLTYIGRVHDAIDLAKNMIELPRLGPNQSNAYDMGRERLLSTLATYELWDDLIALRDTLYLAPAENPVNETKQLTAFGIAYFQRGDTTHGEEMITALQNQLKKAREERIKAADTAEAKAQADKKSDDQIAKAMADAMRGFAYRLSTAEAAIAEVQLYRALATGRTGEAKPLLAKARDIPSERRARVLFALGDKEGALKMASEASNADTAQVQPLANLAELQWQAKEPDTARATFEKLRKLSSNIDLDMPIFGRLSPIVADLKLPADWRTPMIAANDVGVRPDIKTLGPFRWHPYAAPAWNLPDAHDAMQSLAAYRGRPVLAVFYLGSGCSRCLEQLNVLAPLTQDFSAAGISIVAISRDSPDGLQRTFEKSKDANGFPFPILSDATLEAFKAYRAYDDFEKMPLHGLYLIDGNGQVRWQNISFQPFSDAKWLLGEAKRLLSVPASETKTAAN</sequence>
<dbReference type="PANTHER" id="PTHR45588:SF1">
    <property type="entry name" value="WW DOMAIN-CONTAINING PROTEIN"/>
    <property type="match status" value="1"/>
</dbReference>
<keyword evidence="1" id="KW-0732">Signal</keyword>
<evidence type="ECO:0000259" key="2">
    <source>
        <dbReference type="PROSITE" id="PS51352"/>
    </source>
</evidence>
<feature type="domain" description="Thioredoxin" evidence="2">
    <location>
        <begin position="572"/>
        <end position="750"/>
    </location>
</feature>